<dbReference type="EMBL" id="CP032364">
    <property type="protein sequence ID" value="AYB00216.1"/>
    <property type="molecule type" value="Genomic_DNA"/>
</dbReference>
<keyword evidence="2" id="KW-1185">Reference proteome</keyword>
<dbReference type="Proteomes" id="UP000265562">
    <property type="component" value="Chromosome"/>
</dbReference>
<dbReference type="AlphaFoldDB" id="A0A385Q1X1"/>
<organism evidence="1 2">
    <name type="scientific">Lachnoanaerobaculum umeaense</name>
    <dbReference type="NCBI Taxonomy" id="617123"/>
    <lineage>
        <taxon>Bacteria</taxon>
        <taxon>Bacillati</taxon>
        <taxon>Bacillota</taxon>
        <taxon>Clostridia</taxon>
        <taxon>Lachnospirales</taxon>
        <taxon>Lachnospiraceae</taxon>
        <taxon>Lachnoanaerobaculum</taxon>
    </lineage>
</organism>
<evidence type="ECO:0000313" key="2">
    <source>
        <dbReference type="Proteomes" id="UP000265562"/>
    </source>
</evidence>
<dbReference type="KEGG" id="lua:D4A81_09870"/>
<dbReference type="RefSeq" id="WP_111524795.1">
    <property type="nucleotide sequence ID" value="NZ_CP032364.1"/>
</dbReference>
<evidence type="ECO:0000313" key="1">
    <source>
        <dbReference type="EMBL" id="AYB00216.1"/>
    </source>
</evidence>
<protein>
    <submittedName>
        <fullName evidence="1">Uncharacterized protein</fullName>
    </submittedName>
</protein>
<sequence length="109" mass="13006">MNEFMEALNDDISKVFLNLDEFASTHNIDGKEYNIIIDEYELNERNKGREKEFIDGIYIRELLIYVSKDEFKRLPSIGRILFLDNVEYLVKDAQEEERVFVITLEKNVH</sequence>
<dbReference type="OrthoDB" id="9802430at2"/>
<accession>A0A385Q1X1</accession>
<reference evidence="1 2" key="1">
    <citation type="submission" date="2018-09" db="EMBL/GenBank/DDBJ databases">
        <title>Genome sequencing of Lachnoanaerobaculum umeaense DSM 23576.</title>
        <authorList>
            <person name="Kook J.-K."/>
            <person name="Park S.-N."/>
            <person name="Lim Y.K."/>
        </authorList>
    </citation>
    <scope>NUCLEOTIDE SEQUENCE [LARGE SCALE GENOMIC DNA]</scope>
    <source>
        <strain evidence="2">DSM 23576 \ CCUG 58757</strain>
    </source>
</reference>
<proteinExistence type="predicted"/>
<gene>
    <name evidence="1" type="ORF">D4A81_09870</name>
</gene>
<name>A0A385Q1X1_9FIRM</name>